<dbReference type="InParanoid" id="B0E4F8"/>
<accession>B0E4F8</accession>
<name>B0E4F8_LACBS</name>
<proteinExistence type="predicted"/>
<reference evidence="1 2" key="1">
    <citation type="journal article" date="2008" name="Nature">
        <title>The genome of Laccaria bicolor provides insights into mycorrhizal symbiosis.</title>
        <authorList>
            <person name="Martin F."/>
            <person name="Aerts A."/>
            <person name="Ahren D."/>
            <person name="Brun A."/>
            <person name="Danchin E.G.J."/>
            <person name="Duchaussoy F."/>
            <person name="Gibon J."/>
            <person name="Kohler A."/>
            <person name="Lindquist E."/>
            <person name="Pereda V."/>
            <person name="Salamov A."/>
            <person name="Shapiro H.J."/>
            <person name="Wuyts J."/>
            <person name="Blaudez D."/>
            <person name="Buee M."/>
            <person name="Brokstein P."/>
            <person name="Canbaeck B."/>
            <person name="Cohen D."/>
            <person name="Courty P.E."/>
            <person name="Coutinho P.M."/>
            <person name="Delaruelle C."/>
            <person name="Detter J.C."/>
            <person name="Deveau A."/>
            <person name="DiFazio S."/>
            <person name="Duplessis S."/>
            <person name="Fraissinet-Tachet L."/>
            <person name="Lucic E."/>
            <person name="Frey-Klett P."/>
            <person name="Fourrey C."/>
            <person name="Feussner I."/>
            <person name="Gay G."/>
            <person name="Grimwood J."/>
            <person name="Hoegger P.J."/>
            <person name="Jain P."/>
            <person name="Kilaru S."/>
            <person name="Labbe J."/>
            <person name="Lin Y.C."/>
            <person name="Legue V."/>
            <person name="Le Tacon F."/>
            <person name="Marmeisse R."/>
            <person name="Melayah D."/>
            <person name="Montanini B."/>
            <person name="Muratet M."/>
            <person name="Nehls U."/>
            <person name="Niculita-Hirzel H."/>
            <person name="Oudot-Le Secq M.P."/>
            <person name="Peter M."/>
            <person name="Quesneville H."/>
            <person name="Rajashekar B."/>
            <person name="Reich M."/>
            <person name="Rouhier N."/>
            <person name="Schmutz J."/>
            <person name="Yin T."/>
            <person name="Chalot M."/>
            <person name="Henrissat B."/>
            <person name="Kuees U."/>
            <person name="Lucas S."/>
            <person name="Van de Peer Y."/>
            <person name="Podila G.K."/>
            <person name="Polle A."/>
            <person name="Pukkila P.J."/>
            <person name="Richardson P.M."/>
            <person name="Rouze P."/>
            <person name="Sanders I.R."/>
            <person name="Stajich J.E."/>
            <person name="Tunlid A."/>
            <person name="Tuskan G."/>
            <person name="Grigoriev I.V."/>
        </authorList>
    </citation>
    <scope>NUCLEOTIDE SEQUENCE [LARGE SCALE GENOMIC DNA]</scope>
    <source>
        <strain evidence="2">S238N-H82 / ATCC MYA-4686</strain>
    </source>
</reference>
<dbReference type="GeneID" id="6086733"/>
<dbReference type="OrthoDB" id="3059469at2759"/>
<sequence length="165" mass="19646">MEGPLPDVYLHRRGYIDSDDEHPMFLYTDEMTPQEIDVLFGCIRSDSDKDHSLYPLKDILNDGCFFWSGEWDTHMDTMFNNLTKEILQGSAKFRTPSMWNDYFHRLNRSHRGSNERLNQVIPTMFTRLHSRIIDGFPVDWNKRRLSGIELLEEYRPRQIENRGAM</sequence>
<keyword evidence="2" id="KW-1185">Reference proteome</keyword>
<evidence type="ECO:0000313" key="2">
    <source>
        <dbReference type="Proteomes" id="UP000001194"/>
    </source>
</evidence>
<dbReference type="AlphaFoldDB" id="B0E4F8"/>
<dbReference type="Proteomes" id="UP000001194">
    <property type="component" value="Unassembled WGS sequence"/>
</dbReference>
<dbReference type="HOGENOM" id="CLU_1806473_0_0_1"/>
<evidence type="ECO:0000313" key="1">
    <source>
        <dbReference type="EMBL" id="EDQ98272.1"/>
    </source>
</evidence>
<gene>
    <name evidence="1" type="ORF">LACBIDRAFT_336114</name>
</gene>
<organism evidence="2">
    <name type="scientific">Laccaria bicolor (strain S238N-H82 / ATCC MYA-4686)</name>
    <name type="common">Bicoloured deceiver</name>
    <name type="synonym">Laccaria laccata var. bicolor</name>
    <dbReference type="NCBI Taxonomy" id="486041"/>
    <lineage>
        <taxon>Eukaryota</taxon>
        <taxon>Fungi</taxon>
        <taxon>Dikarya</taxon>
        <taxon>Basidiomycota</taxon>
        <taxon>Agaricomycotina</taxon>
        <taxon>Agaricomycetes</taxon>
        <taxon>Agaricomycetidae</taxon>
        <taxon>Agaricales</taxon>
        <taxon>Agaricineae</taxon>
        <taxon>Hydnangiaceae</taxon>
        <taxon>Laccaria</taxon>
    </lineage>
</organism>
<dbReference type="KEGG" id="lbc:LACBIDRAFT_336114"/>
<dbReference type="EMBL" id="DS547377">
    <property type="protein sequence ID" value="EDQ98272.1"/>
    <property type="molecule type" value="Genomic_DNA"/>
</dbReference>
<dbReference type="RefSeq" id="XP_001891076.1">
    <property type="nucleotide sequence ID" value="XM_001891041.1"/>
</dbReference>
<protein>
    <submittedName>
        <fullName evidence="1">Predicted protein</fullName>
    </submittedName>
</protein>